<keyword evidence="11" id="KW-0472">Membrane</keyword>
<dbReference type="OrthoDB" id="7943907at2"/>
<dbReference type="PANTHER" id="PTHR46025">
    <property type="entry name" value="XYLOSYLTRANSFERASE OXT"/>
    <property type="match status" value="1"/>
</dbReference>
<dbReference type="GO" id="GO:0046872">
    <property type="term" value="F:metal ion binding"/>
    <property type="evidence" value="ECO:0007669"/>
    <property type="project" value="UniProtKB-KW"/>
</dbReference>
<dbReference type="GO" id="GO:0030158">
    <property type="term" value="F:protein xylosyltransferase activity"/>
    <property type="evidence" value="ECO:0007669"/>
    <property type="project" value="InterPro"/>
</dbReference>
<gene>
    <name evidence="15" type="ORF">CDO81_13265</name>
</gene>
<evidence type="ECO:0000256" key="13">
    <source>
        <dbReference type="ARBA" id="ARBA00023180"/>
    </source>
</evidence>
<dbReference type="RefSeq" id="WP_088483701.1">
    <property type="nucleotide sequence ID" value="NZ_NISI01000005.1"/>
</dbReference>
<dbReference type="GO" id="GO:0015012">
    <property type="term" value="P:heparan sulfate proteoglycan biosynthetic process"/>
    <property type="evidence" value="ECO:0007669"/>
    <property type="project" value="TreeGrafter"/>
</dbReference>
<dbReference type="AlphaFoldDB" id="A0A254N630"/>
<evidence type="ECO:0000256" key="4">
    <source>
        <dbReference type="ARBA" id="ARBA00022679"/>
    </source>
</evidence>
<name>A0A254N630_9BURK</name>
<comment type="subcellular location">
    <subcellularLocation>
        <location evidence="2">Endoplasmic reticulum membrane</location>
        <topology evidence="2">Single-pass type II membrane protein</topology>
    </subcellularLocation>
    <subcellularLocation>
        <location evidence="1">Golgi apparatus membrane</location>
        <topology evidence="1">Single-pass type II membrane protein</topology>
    </subcellularLocation>
</comment>
<dbReference type="PANTHER" id="PTHR46025:SF3">
    <property type="entry name" value="XYLOSYLTRANSFERASE OXT"/>
    <property type="match status" value="1"/>
</dbReference>
<proteinExistence type="predicted"/>
<keyword evidence="16" id="KW-1185">Reference proteome</keyword>
<comment type="caution">
    <text evidence="15">The sequence shown here is derived from an EMBL/GenBank/DDBJ whole genome shotgun (WGS) entry which is preliminary data.</text>
</comment>
<accession>A0A254N630</accession>
<dbReference type="EMBL" id="NISI01000005">
    <property type="protein sequence ID" value="OWR03465.1"/>
    <property type="molecule type" value="Genomic_DNA"/>
</dbReference>
<evidence type="ECO:0000256" key="1">
    <source>
        <dbReference type="ARBA" id="ARBA00004323"/>
    </source>
</evidence>
<evidence type="ECO:0000256" key="14">
    <source>
        <dbReference type="ARBA" id="ARBA00042865"/>
    </source>
</evidence>
<keyword evidence="13" id="KW-0325">Glycoprotein</keyword>
<evidence type="ECO:0000256" key="3">
    <source>
        <dbReference type="ARBA" id="ARBA00022676"/>
    </source>
</evidence>
<sequence length="305" mass="34451">MSRLAFLVLAHADAAHLQALVAQLVPAGDVYLHIDAKADLSSFAALKEMPGVRFATHRHAIDWAGFSMVEATLGLMRDALAASTPYAYLVLLSGSCFPLRPLEELNRHLARTPGRQVIRYLDMRESATHYMRHINRRWFKRPMYRGRVRPLVLLDKAVRRVGNMLRLPNAWPEGVVPYFGSQWWALTADCCRYVLDFVGRHPEFVEANRLSFSPDEHFFHTIVGNSPFAAAADGLQPFEGVGTYRMANLHVIDPSLQRWFIEDDWPTLSASDKYFVRKVGSATGAGLVARIKQERLSATHSPEEH</sequence>
<keyword evidence="8" id="KW-0735">Signal-anchor</keyword>
<evidence type="ECO:0000256" key="2">
    <source>
        <dbReference type="ARBA" id="ARBA00004648"/>
    </source>
</evidence>
<keyword evidence="9" id="KW-1133">Transmembrane helix</keyword>
<dbReference type="Pfam" id="PF02485">
    <property type="entry name" value="Branch"/>
    <property type="match status" value="1"/>
</dbReference>
<keyword evidence="7" id="KW-0256">Endoplasmic reticulum</keyword>
<evidence type="ECO:0000256" key="5">
    <source>
        <dbReference type="ARBA" id="ARBA00022692"/>
    </source>
</evidence>
<keyword evidence="4" id="KW-0808">Transferase</keyword>
<evidence type="ECO:0000313" key="16">
    <source>
        <dbReference type="Proteomes" id="UP000197446"/>
    </source>
</evidence>
<evidence type="ECO:0000256" key="9">
    <source>
        <dbReference type="ARBA" id="ARBA00022989"/>
    </source>
</evidence>
<protein>
    <recommendedName>
        <fullName evidence="14">Peptide O-xylosyltransferase</fullName>
    </recommendedName>
</protein>
<evidence type="ECO:0000256" key="12">
    <source>
        <dbReference type="ARBA" id="ARBA00023157"/>
    </source>
</evidence>
<dbReference type="InterPro" id="IPR043538">
    <property type="entry name" value="XYLT"/>
</dbReference>
<reference evidence="15 16" key="1">
    <citation type="journal article" date="2007" name="Int. J. Syst. Evol. Microbiol.">
        <title>Description of Pelomonas aquatica sp. nov. and Pelomonas puraquae sp. nov., isolated from industrial and haemodialysis water.</title>
        <authorList>
            <person name="Gomila M."/>
            <person name="Bowien B."/>
            <person name="Falsen E."/>
            <person name="Moore E.R."/>
            <person name="Lalucat J."/>
        </authorList>
    </citation>
    <scope>NUCLEOTIDE SEQUENCE [LARGE SCALE GENOMIC DNA]</scope>
    <source>
        <strain evidence="15 16">CCUG 52769</strain>
    </source>
</reference>
<organism evidence="15 16">
    <name type="scientific">Roseateles puraquae</name>
    <dbReference type="NCBI Taxonomy" id="431059"/>
    <lineage>
        <taxon>Bacteria</taxon>
        <taxon>Pseudomonadati</taxon>
        <taxon>Pseudomonadota</taxon>
        <taxon>Betaproteobacteria</taxon>
        <taxon>Burkholderiales</taxon>
        <taxon>Sphaerotilaceae</taxon>
        <taxon>Roseateles</taxon>
    </lineage>
</organism>
<keyword evidence="6" id="KW-0479">Metal-binding</keyword>
<dbReference type="InterPro" id="IPR003406">
    <property type="entry name" value="Glyco_trans_14"/>
</dbReference>
<keyword evidence="10" id="KW-0333">Golgi apparatus</keyword>
<evidence type="ECO:0000313" key="15">
    <source>
        <dbReference type="EMBL" id="OWR03465.1"/>
    </source>
</evidence>
<evidence type="ECO:0000256" key="10">
    <source>
        <dbReference type="ARBA" id="ARBA00023034"/>
    </source>
</evidence>
<evidence type="ECO:0000256" key="8">
    <source>
        <dbReference type="ARBA" id="ARBA00022968"/>
    </source>
</evidence>
<keyword evidence="3" id="KW-0328">Glycosyltransferase</keyword>
<keyword evidence="5" id="KW-0812">Transmembrane</keyword>
<evidence type="ECO:0000256" key="7">
    <source>
        <dbReference type="ARBA" id="ARBA00022824"/>
    </source>
</evidence>
<dbReference type="GO" id="GO:0050650">
    <property type="term" value="P:chondroitin sulfate proteoglycan biosynthetic process"/>
    <property type="evidence" value="ECO:0007669"/>
    <property type="project" value="TreeGrafter"/>
</dbReference>
<keyword evidence="12" id="KW-1015">Disulfide bond</keyword>
<dbReference type="Proteomes" id="UP000197446">
    <property type="component" value="Unassembled WGS sequence"/>
</dbReference>
<evidence type="ECO:0000256" key="6">
    <source>
        <dbReference type="ARBA" id="ARBA00022723"/>
    </source>
</evidence>
<dbReference type="GO" id="GO:0016020">
    <property type="term" value="C:membrane"/>
    <property type="evidence" value="ECO:0007669"/>
    <property type="project" value="InterPro"/>
</dbReference>
<evidence type="ECO:0000256" key="11">
    <source>
        <dbReference type="ARBA" id="ARBA00023136"/>
    </source>
</evidence>